<dbReference type="HAMAP" id="MF_00489">
    <property type="entry name" value="UPF0178"/>
    <property type="match status" value="1"/>
</dbReference>
<evidence type="ECO:0000313" key="4">
    <source>
        <dbReference type="Proteomes" id="UP000595349"/>
    </source>
</evidence>
<gene>
    <name evidence="3" type="ORF">HUG20_12950</name>
</gene>
<evidence type="ECO:0000256" key="2">
    <source>
        <dbReference type="HAMAP-Rule" id="MF_00489"/>
    </source>
</evidence>
<accession>A0A7T6ZC30</accession>
<name>A0A7T6ZC30_9BACI</name>
<protein>
    <recommendedName>
        <fullName evidence="2">UPF0178 protein HUG20_12950</fullName>
    </recommendedName>
</protein>
<dbReference type="AlphaFoldDB" id="A0A7T6ZC30"/>
<dbReference type="PANTHER" id="PTHR35146">
    <property type="entry name" value="UPF0178 PROTEIN YAII"/>
    <property type="match status" value="1"/>
</dbReference>
<comment type="similarity">
    <text evidence="1 2">Belongs to the UPF0178 family.</text>
</comment>
<organism evidence="3 4">
    <name type="scientific">Salicibibacter cibi</name>
    <dbReference type="NCBI Taxonomy" id="2743001"/>
    <lineage>
        <taxon>Bacteria</taxon>
        <taxon>Bacillati</taxon>
        <taxon>Bacillota</taxon>
        <taxon>Bacilli</taxon>
        <taxon>Bacillales</taxon>
        <taxon>Bacillaceae</taxon>
        <taxon>Salicibibacter</taxon>
    </lineage>
</organism>
<proteinExistence type="inferred from homology"/>
<sequence length="146" mass="16346">MKIYVDADACPVKDIIIEKGRAANIPVILVKSFNHYSLEKQPVGVETIYVDTGADAADYRITQLADAHDLIVTQDYGLAALGLAKNCTVLHHNGFVYSNENIEQLLSSRHAQAKMRRSGQKTKGPKLFTDEDRERFREVLQEALET</sequence>
<keyword evidence="4" id="KW-1185">Reference proteome</keyword>
<reference evidence="3 4" key="1">
    <citation type="submission" date="2020-06" db="EMBL/GenBank/DDBJ databases">
        <title>Genomic analysis of Salicibibacter sp. NKC21-4.</title>
        <authorList>
            <person name="Oh Y.J."/>
        </authorList>
    </citation>
    <scope>NUCLEOTIDE SEQUENCE [LARGE SCALE GENOMIC DNA]</scope>
    <source>
        <strain evidence="3 4">NKC21-4</strain>
    </source>
</reference>
<dbReference type="NCBIfam" id="NF001095">
    <property type="entry name" value="PRK00124.1"/>
    <property type="match status" value="1"/>
</dbReference>
<dbReference type="Proteomes" id="UP000595349">
    <property type="component" value="Chromosome"/>
</dbReference>
<dbReference type="InterPro" id="IPR003791">
    <property type="entry name" value="UPF0178"/>
</dbReference>
<dbReference type="RefSeq" id="WP_200085081.1">
    <property type="nucleotide sequence ID" value="NZ_CP054706.1"/>
</dbReference>
<evidence type="ECO:0000313" key="3">
    <source>
        <dbReference type="EMBL" id="QQK80713.1"/>
    </source>
</evidence>
<evidence type="ECO:0000256" key="1">
    <source>
        <dbReference type="ARBA" id="ARBA00008522"/>
    </source>
</evidence>
<dbReference type="EMBL" id="CP054706">
    <property type="protein sequence ID" value="QQK80713.1"/>
    <property type="molecule type" value="Genomic_DNA"/>
</dbReference>
<dbReference type="PANTHER" id="PTHR35146:SF1">
    <property type="entry name" value="UPF0178 PROTEIN YAII"/>
    <property type="match status" value="1"/>
</dbReference>
<dbReference type="Pfam" id="PF02639">
    <property type="entry name" value="DUF188"/>
    <property type="match status" value="1"/>
</dbReference>
<dbReference type="KEGG" id="scib:HUG20_12950"/>